<gene>
    <name evidence="4" type="ORF">CSC81_00615</name>
</gene>
<dbReference type="InterPro" id="IPR050491">
    <property type="entry name" value="AmpC-like"/>
</dbReference>
<reference evidence="4 5" key="1">
    <citation type="journal article" date="2016" name="Nat. Commun.">
        <title>Microbial interactions lead to rapid micro-scale successions on model marine particles.</title>
        <authorList>
            <person name="Datta M.S."/>
            <person name="Sliwerska E."/>
            <person name="Gore J."/>
            <person name="Polz M.F."/>
            <person name="Cordero O.X."/>
        </authorList>
    </citation>
    <scope>NUCLEOTIDE SEQUENCE [LARGE SCALE GENOMIC DNA]</scope>
    <source>
        <strain evidence="4 5">4G03</strain>
    </source>
</reference>
<name>A0A2G1BYS4_9FLAO</name>
<keyword evidence="2" id="KW-0472">Membrane</keyword>
<dbReference type="InterPro" id="IPR012338">
    <property type="entry name" value="Beta-lactam/transpept-like"/>
</dbReference>
<feature type="domain" description="Beta-lactamase-related" evidence="3">
    <location>
        <begin position="39"/>
        <end position="346"/>
    </location>
</feature>
<organism evidence="4 5">
    <name type="scientific">Tenacibaculum discolor</name>
    <dbReference type="NCBI Taxonomy" id="361581"/>
    <lineage>
        <taxon>Bacteria</taxon>
        <taxon>Pseudomonadati</taxon>
        <taxon>Bacteroidota</taxon>
        <taxon>Flavobacteriia</taxon>
        <taxon>Flavobacteriales</taxon>
        <taxon>Flavobacteriaceae</taxon>
        <taxon>Tenacibaculum</taxon>
    </lineage>
</organism>
<dbReference type="PANTHER" id="PTHR46825:SF11">
    <property type="entry name" value="PENICILLIN-BINDING PROTEIN 4"/>
    <property type="match status" value="1"/>
</dbReference>
<dbReference type="PANTHER" id="PTHR46825">
    <property type="entry name" value="D-ALANYL-D-ALANINE-CARBOXYPEPTIDASE/ENDOPEPTIDASE AMPH"/>
    <property type="match status" value="1"/>
</dbReference>
<dbReference type="Pfam" id="PF00144">
    <property type="entry name" value="Beta-lactamase"/>
    <property type="match status" value="1"/>
</dbReference>
<comment type="subcellular location">
    <subcellularLocation>
        <location evidence="1">Membrane</location>
    </subcellularLocation>
</comment>
<comment type="caution">
    <text evidence="4">The sequence shown here is derived from an EMBL/GenBank/DDBJ whole genome shotgun (WGS) entry which is preliminary data.</text>
</comment>
<dbReference type="EMBL" id="PDUU01000001">
    <property type="protein sequence ID" value="PHN99154.1"/>
    <property type="molecule type" value="Genomic_DNA"/>
</dbReference>
<dbReference type="SUPFAM" id="SSF56601">
    <property type="entry name" value="beta-lactamase/transpeptidase-like"/>
    <property type="match status" value="1"/>
</dbReference>
<dbReference type="InterPro" id="IPR001466">
    <property type="entry name" value="Beta-lactam-related"/>
</dbReference>
<evidence type="ECO:0000256" key="1">
    <source>
        <dbReference type="ARBA" id="ARBA00004370"/>
    </source>
</evidence>
<dbReference type="Gene3D" id="3.40.710.10">
    <property type="entry name" value="DD-peptidase/beta-lactamase superfamily"/>
    <property type="match status" value="1"/>
</dbReference>
<dbReference type="Proteomes" id="UP000222163">
    <property type="component" value="Unassembled WGS sequence"/>
</dbReference>
<proteinExistence type="predicted"/>
<sequence>MKKTELMKLILQLLLITCLIGKSYAQKNDKSVYSKTDAYLESTIDSLNIIGLNYVILIDNKVVHKKSFGLAHAQLKVPMTIDKSFPVASISKLFSSIALHKLLSIHKRDVNETLEDFLPNRNDLPESWKKLTLKQLLSHTSGIPDQIDYQIYLAPDSEKSVIDALRDKPFSSEPGTESKYNATGFLLVRAIIEKLANQDFESYMQTEYFNKFNLSTAKYGGFKKVIPNRVTCYQKRNGSLEMFPLNYSSPMYAGAGLNISIDDLVKWFQAIQKEKIITKEQLEKAWTPVKLKNGKDGYFGLGWESYRLQDGYRMVGHGGAGISSFRHYWNEKTNQNVTVILLTNGALNWTIRPNQINSQIATIILEGE</sequence>
<protein>
    <recommendedName>
        <fullName evidence="3">Beta-lactamase-related domain-containing protein</fullName>
    </recommendedName>
</protein>
<dbReference type="AlphaFoldDB" id="A0A2G1BYS4"/>
<evidence type="ECO:0000313" key="4">
    <source>
        <dbReference type="EMBL" id="PHN99154.1"/>
    </source>
</evidence>
<evidence type="ECO:0000259" key="3">
    <source>
        <dbReference type="Pfam" id="PF00144"/>
    </source>
</evidence>
<evidence type="ECO:0000256" key="2">
    <source>
        <dbReference type="ARBA" id="ARBA00023136"/>
    </source>
</evidence>
<accession>A0A2G1BYS4</accession>
<dbReference type="GO" id="GO:0016020">
    <property type="term" value="C:membrane"/>
    <property type="evidence" value="ECO:0007669"/>
    <property type="project" value="UniProtKB-SubCell"/>
</dbReference>
<evidence type="ECO:0000313" key="5">
    <source>
        <dbReference type="Proteomes" id="UP000222163"/>
    </source>
</evidence>